<evidence type="ECO:0000313" key="8">
    <source>
        <dbReference type="EMBL" id="GAN52969.1"/>
    </source>
</evidence>
<dbReference type="PRINTS" id="PR00344">
    <property type="entry name" value="BCTRLSENSOR"/>
</dbReference>
<dbReference type="RefSeq" id="WP_053053604.1">
    <property type="nucleotide sequence ID" value="NZ_BALE01000004.1"/>
</dbReference>
<dbReference type="Proteomes" id="UP000032679">
    <property type="component" value="Unassembled WGS sequence"/>
</dbReference>
<dbReference type="Pfam" id="PF02518">
    <property type="entry name" value="HATPase_c"/>
    <property type="match status" value="1"/>
</dbReference>
<dbReference type="CDD" id="cd00082">
    <property type="entry name" value="HisKA"/>
    <property type="match status" value="1"/>
</dbReference>
<dbReference type="GO" id="GO:0000155">
    <property type="term" value="F:phosphorelay sensor kinase activity"/>
    <property type="evidence" value="ECO:0007669"/>
    <property type="project" value="InterPro"/>
</dbReference>
<dbReference type="InterPro" id="IPR003594">
    <property type="entry name" value="HATPase_dom"/>
</dbReference>
<dbReference type="InterPro" id="IPR036097">
    <property type="entry name" value="HisK_dim/P_sf"/>
</dbReference>
<sequence length="363" mass="39518">MIEEQVIVPSGEMLIGLVPAAVVLVDVHGRVLHANVEARSQYGDALGAVMRAPEAHRATATLPPGGSAHATLALDVPVQRVVQASFRVLPLEDDGVDWGAARMIVVLVDRTEAHAIARMRTDFVAHASHELRTPLASLSGFIETLRGPAADDPEAQRQFLDIMAAQAQRMQRLIDRLLYLSRVQVLEHQRPRDVVDAEDVLDRVLDETAMLLRGRPLLLDLQTPETPLRVHGEEDQIVQVLLNLVENAMKYAGGPTAGRRRDGLVTISVFAREAGRDNDRWPTHSGVLFGVSDDGIGIAPQHLPRLTERFYRVGGKQTGDAPQPGTGLGLSIVKHIVDRHGGRLVIESEPGRGTTCLVWLPAA</sequence>
<dbReference type="InterPro" id="IPR004358">
    <property type="entry name" value="Sig_transdc_His_kin-like_C"/>
</dbReference>
<evidence type="ECO:0000256" key="1">
    <source>
        <dbReference type="ARBA" id="ARBA00000085"/>
    </source>
</evidence>
<dbReference type="SUPFAM" id="SSF55874">
    <property type="entry name" value="ATPase domain of HSP90 chaperone/DNA topoisomerase II/histidine kinase"/>
    <property type="match status" value="1"/>
</dbReference>
<dbReference type="Gene3D" id="1.10.287.130">
    <property type="match status" value="1"/>
</dbReference>
<evidence type="ECO:0000256" key="6">
    <source>
        <dbReference type="ARBA" id="ARBA00023012"/>
    </source>
</evidence>
<comment type="catalytic activity">
    <reaction evidence="1">
        <text>ATP + protein L-histidine = ADP + protein N-phospho-L-histidine.</text>
        <dbReference type="EC" id="2.7.13.3"/>
    </reaction>
</comment>
<evidence type="ECO:0000256" key="2">
    <source>
        <dbReference type="ARBA" id="ARBA00012438"/>
    </source>
</evidence>
<dbReference type="FunFam" id="1.10.287.130:FF:000001">
    <property type="entry name" value="Two-component sensor histidine kinase"/>
    <property type="match status" value="1"/>
</dbReference>
<dbReference type="EC" id="2.7.13.3" evidence="2"/>
<keyword evidence="9" id="KW-1185">Reference proteome</keyword>
<dbReference type="Pfam" id="PF00512">
    <property type="entry name" value="HisKA"/>
    <property type="match status" value="1"/>
</dbReference>
<dbReference type="STRING" id="1231623.Tasa_004_034"/>
<dbReference type="InterPro" id="IPR005467">
    <property type="entry name" value="His_kinase_dom"/>
</dbReference>
<evidence type="ECO:0000313" key="9">
    <source>
        <dbReference type="Proteomes" id="UP000032679"/>
    </source>
</evidence>
<evidence type="ECO:0000256" key="4">
    <source>
        <dbReference type="ARBA" id="ARBA00022679"/>
    </source>
</evidence>
<comment type="caution">
    <text evidence="8">The sequence shown here is derived from an EMBL/GenBank/DDBJ whole genome shotgun (WGS) entry which is preliminary data.</text>
</comment>
<dbReference type="PANTHER" id="PTHR45453">
    <property type="entry name" value="PHOSPHATE REGULON SENSOR PROTEIN PHOR"/>
    <property type="match status" value="1"/>
</dbReference>
<dbReference type="GO" id="GO:0004721">
    <property type="term" value="F:phosphoprotein phosphatase activity"/>
    <property type="evidence" value="ECO:0007669"/>
    <property type="project" value="TreeGrafter"/>
</dbReference>
<dbReference type="EMBL" id="BALE01000004">
    <property type="protein sequence ID" value="GAN52969.1"/>
    <property type="molecule type" value="Genomic_DNA"/>
</dbReference>
<reference evidence="8 9" key="1">
    <citation type="submission" date="2012-10" db="EMBL/GenBank/DDBJ databases">
        <title>Genome sequencing of Tanticharoenia sakaeratensis NBRC 103193.</title>
        <authorList>
            <person name="Azuma Y."/>
            <person name="Hadano H."/>
            <person name="Hirakawa H."/>
            <person name="Matsushita K."/>
        </authorList>
    </citation>
    <scope>NUCLEOTIDE SEQUENCE [LARGE SCALE GENOMIC DNA]</scope>
    <source>
        <strain evidence="8 9">NBRC 103193</strain>
    </source>
</reference>
<dbReference type="InterPro" id="IPR036890">
    <property type="entry name" value="HATPase_C_sf"/>
</dbReference>
<dbReference type="SMART" id="SM00387">
    <property type="entry name" value="HATPase_c"/>
    <property type="match status" value="1"/>
</dbReference>
<dbReference type="Gene3D" id="3.30.565.10">
    <property type="entry name" value="Histidine kinase-like ATPase, C-terminal domain"/>
    <property type="match status" value="1"/>
</dbReference>
<dbReference type="GO" id="GO:0005886">
    <property type="term" value="C:plasma membrane"/>
    <property type="evidence" value="ECO:0007669"/>
    <property type="project" value="TreeGrafter"/>
</dbReference>
<gene>
    <name evidence="8" type="ORF">Tasa_004_034</name>
</gene>
<dbReference type="GO" id="GO:0016036">
    <property type="term" value="P:cellular response to phosphate starvation"/>
    <property type="evidence" value="ECO:0007669"/>
    <property type="project" value="TreeGrafter"/>
</dbReference>
<name>A0A0D6MH46_9PROT</name>
<dbReference type="CDD" id="cd00075">
    <property type="entry name" value="HATPase"/>
    <property type="match status" value="1"/>
</dbReference>
<dbReference type="InterPro" id="IPR003661">
    <property type="entry name" value="HisK_dim/P_dom"/>
</dbReference>
<proteinExistence type="predicted"/>
<keyword evidence="6" id="KW-0902">Two-component regulatory system</keyword>
<dbReference type="InterPro" id="IPR050351">
    <property type="entry name" value="BphY/WalK/GraS-like"/>
</dbReference>
<keyword evidence="4" id="KW-0808">Transferase</keyword>
<evidence type="ECO:0000256" key="5">
    <source>
        <dbReference type="ARBA" id="ARBA00022777"/>
    </source>
</evidence>
<evidence type="ECO:0000259" key="7">
    <source>
        <dbReference type="PROSITE" id="PS50109"/>
    </source>
</evidence>
<keyword evidence="5" id="KW-0418">Kinase</keyword>
<keyword evidence="3" id="KW-0597">Phosphoprotein</keyword>
<dbReference type="PANTHER" id="PTHR45453:SF1">
    <property type="entry name" value="PHOSPHATE REGULON SENSOR PROTEIN PHOR"/>
    <property type="match status" value="1"/>
</dbReference>
<accession>A0A0D6MH46</accession>
<dbReference type="SMART" id="SM00388">
    <property type="entry name" value="HisKA"/>
    <property type="match status" value="1"/>
</dbReference>
<dbReference type="PROSITE" id="PS50109">
    <property type="entry name" value="HIS_KIN"/>
    <property type="match status" value="1"/>
</dbReference>
<protein>
    <recommendedName>
        <fullName evidence="2">histidine kinase</fullName>
        <ecNumber evidence="2">2.7.13.3</ecNumber>
    </recommendedName>
</protein>
<evidence type="ECO:0000256" key="3">
    <source>
        <dbReference type="ARBA" id="ARBA00022553"/>
    </source>
</evidence>
<dbReference type="SUPFAM" id="SSF47384">
    <property type="entry name" value="Homodimeric domain of signal transducing histidine kinase"/>
    <property type="match status" value="1"/>
</dbReference>
<organism evidence="8 9">
    <name type="scientific">Tanticharoenia sakaeratensis NBRC 103193</name>
    <dbReference type="NCBI Taxonomy" id="1231623"/>
    <lineage>
        <taxon>Bacteria</taxon>
        <taxon>Pseudomonadati</taxon>
        <taxon>Pseudomonadota</taxon>
        <taxon>Alphaproteobacteria</taxon>
        <taxon>Acetobacterales</taxon>
        <taxon>Acetobacteraceae</taxon>
        <taxon>Tanticharoenia</taxon>
    </lineage>
</organism>
<feature type="domain" description="Histidine kinase" evidence="7">
    <location>
        <begin position="126"/>
        <end position="363"/>
    </location>
</feature>
<dbReference type="AlphaFoldDB" id="A0A0D6MH46"/>